<accession>A0A8S1QLD0</accession>
<keyword evidence="3" id="KW-1185">Reference proteome</keyword>
<organism evidence="2 3">
    <name type="scientific">Paramecium sonneborni</name>
    <dbReference type="NCBI Taxonomy" id="65129"/>
    <lineage>
        <taxon>Eukaryota</taxon>
        <taxon>Sar</taxon>
        <taxon>Alveolata</taxon>
        <taxon>Ciliophora</taxon>
        <taxon>Intramacronucleata</taxon>
        <taxon>Oligohymenophorea</taxon>
        <taxon>Peniculida</taxon>
        <taxon>Parameciidae</taxon>
        <taxon>Paramecium</taxon>
    </lineage>
</organism>
<dbReference type="Proteomes" id="UP000692954">
    <property type="component" value="Unassembled WGS sequence"/>
</dbReference>
<reference evidence="2" key="1">
    <citation type="submission" date="2021-01" db="EMBL/GenBank/DDBJ databases">
        <authorList>
            <consortium name="Genoscope - CEA"/>
            <person name="William W."/>
        </authorList>
    </citation>
    <scope>NUCLEOTIDE SEQUENCE</scope>
</reference>
<evidence type="ECO:0000313" key="2">
    <source>
        <dbReference type="EMBL" id="CAD8115994.1"/>
    </source>
</evidence>
<proteinExistence type="predicted"/>
<dbReference type="OrthoDB" id="301300at2759"/>
<protein>
    <submittedName>
        <fullName evidence="2">Uncharacterized protein</fullName>
    </submittedName>
</protein>
<gene>
    <name evidence="2" type="ORF">PSON_ATCC_30995.1.T1090215</name>
</gene>
<feature type="coiled-coil region" evidence="1">
    <location>
        <begin position="196"/>
        <end position="223"/>
    </location>
</feature>
<dbReference type="AlphaFoldDB" id="A0A8S1QLD0"/>
<evidence type="ECO:0000313" key="3">
    <source>
        <dbReference type="Proteomes" id="UP000692954"/>
    </source>
</evidence>
<feature type="coiled-coil region" evidence="1">
    <location>
        <begin position="31"/>
        <end position="107"/>
    </location>
</feature>
<evidence type="ECO:0000256" key="1">
    <source>
        <dbReference type="SAM" id="Coils"/>
    </source>
</evidence>
<dbReference type="EMBL" id="CAJJDN010000109">
    <property type="protein sequence ID" value="CAD8115994.1"/>
    <property type="molecule type" value="Genomic_DNA"/>
</dbReference>
<name>A0A8S1QLD0_9CILI</name>
<sequence>MSTTNLGSPSYYFSSSAPKLENLQQSPKKEFFDASRQLEKAKRRVQLLKLENEIREKKAQIQQQKTEQLTRIREDHEQFKEFKQMHREQVNMQIQNLVSRTRNLKRQQSQEKIYIQQNFLQMKQQEVKNIKVQSQKNEQLIRQNLENIKQQKYEQKQQILTQEQLAQQSINNFHKQRYFKHQQDHYHSKSQHMIEAENKLTMIEELRKQEAQLLQRLETTSKLNTSLVVRQISTTTPKTEFNN</sequence>
<keyword evidence="1" id="KW-0175">Coiled coil</keyword>
<comment type="caution">
    <text evidence="2">The sequence shown here is derived from an EMBL/GenBank/DDBJ whole genome shotgun (WGS) entry which is preliminary data.</text>
</comment>